<name>A0ABV0Z8Y3_9TELE</name>
<evidence type="ECO:0000313" key="2">
    <source>
        <dbReference type="EMBL" id="MEQ2302237.1"/>
    </source>
</evidence>
<feature type="chain" id="PRO_5045846390" evidence="1">
    <location>
        <begin position="23"/>
        <end position="112"/>
    </location>
</feature>
<evidence type="ECO:0000313" key="3">
    <source>
        <dbReference type="Proteomes" id="UP001469553"/>
    </source>
</evidence>
<protein>
    <submittedName>
        <fullName evidence="2">Uncharacterized protein</fullName>
    </submittedName>
</protein>
<sequence>MMFYPLTNVFLFTWLSNLSTWCSDLFTWCKYCPQVLEEIVLVGGFDTRLFLAVLWQRVSPLPLDENQPHTRIASGGFSFGRTQGSWQCSPFQLWINDFQKSQTNGQRIHQKY</sequence>
<reference evidence="2 3" key="1">
    <citation type="submission" date="2021-06" db="EMBL/GenBank/DDBJ databases">
        <authorList>
            <person name="Palmer J.M."/>
        </authorList>
    </citation>
    <scope>NUCLEOTIDE SEQUENCE [LARGE SCALE GENOMIC DNA]</scope>
    <source>
        <strain evidence="2 3">AS_MEX2019</strain>
        <tissue evidence="2">Muscle</tissue>
    </source>
</reference>
<organism evidence="2 3">
    <name type="scientific">Ameca splendens</name>
    <dbReference type="NCBI Taxonomy" id="208324"/>
    <lineage>
        <taxon>Eukaryota</taxon>
        <taxon>Metazoa</taxon>
        <taxon>Chordata</taxon>
        <taxon>Craniata</taxon>
        <taxon>Vertebrata</taxon>
        <taxon>Euteleostomi</taxon>
        <taxon>Actinopterygii</taxon>
        <taxon>Neopterygii</taxon>
        <taxon>Teleostei</taxon>
        <taxon>Neoteleostei</taxon>
        <taxon>Acanthomorphata</taxon>
        <taxon>Ovalentaria</taxon>
        <taxon>Atherinomorphae</taxon>
        <taxon>Cyprinodontiformes</taxon>
        <taxon>Goodeidae</taxon>
        <taxon>Ameca</taxon>
    </lineage>
</organism>
<keyword evidence="1" id="KW-0732">Signal</keyword>
<accession>A0ABV0Z8Y3</accession>
<feature type="signal peptide" evidence="1">
    <location>
        <begin position="1"/>
        <end position="22"/>
    </location>
</feature>
<proteinExistence type="predicted"/>
<dbReference type="Proteomes" id="UP001469553">
    <property type="component" value="Unassembled WGS sequence"/>
</dbReference>
<keyword evidence="3" id="KW-1185">Reference proteome</keyword>
<comment type="caution">
    <text evidence="2">The sequence shown here is derived from an EMBL/GenBank/DDBJ whole genome shotgun (WGS) entry which is preliminary data.</text>
</comment>
<evidence type="ECO:0000256" key="1">
    <source>
        <dbReference type="SAM" id="SignalP"/>
    </source>
</evidence>
<gene>
    <name evidence="2" type="ORF">AMECASPLE_004661</name>
</gene>
<dbReference type="EMBL" id="JAHRIP010056629">
    <property type="protein sequence ID" value="MEQ2302237.1"/>
    <property type="molecule type" value="Genomic_DNA"/>
</dbReference>